<organism evidence="10 11">
    <name type="scientific">Chironomus riparius</name>
    <dbReference type="NCBI Taxonomy" id="315576"/>
    <lineage>
        <taxon>Eukaryota</taxon>
        <taxon>Metazoa</taxon>
        <taxon>Ecdysozoa</taxon>
        <taxon>Arthropoda</taxon>
        <taxon>Hexapoda</taxon>
        <taxon>Insecta</taxon>
        <taxon>Pterygota</taxon>
        <taxon>Neoptera</taxon>
        <taxon>Endopterygota</taxon>
        <taxon>Diptera</taxon>
        <taxon>Nematocera</taxon>
        <taxon>Chironomoidea</taxon>
        <taxon>Chironomidae</taxon>
        <taxon>Chironominae</taxon>
        <taxon>Chironomus</taxon>
    </lineage>
</organism>
<dbReference type="InterPro" id="IPR007829">
    <property type="entry name" value="TM2"/>
</dbReference>
<accession>A0A9N9WPU3</accession>
<feature type="compositionally biased region" description="Basic and acidic residues" evidence="7">
    <location>
        <begin position="391"/>
        <end position="404"/>
    </location>
</feature>
<dbReference type="GO" id="GO:0016020">
    <property type="term" value="C:membrane"/>
    <property type="evidence" value="ECO:0007669"/>
    <property type="project" value="UniProtKB-SubCell"/>
</dbReference>
<dbReference type="Pfam" id="PF00226">
    <property type="entry name" value="DnaJ"/>
    <property type="match status" value="1"/>
</dbReference>
<dbReference type="CDD" id="cd06257">
    <property type="entry name" value="DnaJ"/>
    <property type="match status" value="1"/>
</dbReference>
<keyword evidence="6 8" id="KW-0472">Membrane</keyword>
<dbReference type="SMART" id="SM00271">
    <property type="entry name" value="DnaJ"/>
    <property type="match status" value="1"/>
</dbReference>
<feature type="transmembrane region" description="Helical" evidence="8">
    <location>
        <begin position="158"/>
        <end position="175"/>
    </location>
</feature>
<evidence type="ECO:0000256" key="6">
    <source>
        <dbReference type="ARBA" id="ARBA00023136"/>
    </source>
</evidence>
<evidence type="ECO:0000256" key="8">
    <source>
        <dbReference type="SAM" id="Phobius"/>
    </source>
</evidence>
<dbReference type="InterPro" id="IPR001623">
    <property type="entry name" value="DnaJ_domain"/>
</dbReference>
<keyword evidence="11" id="KW-1185">Reference proteome</keyword>
<gene>
    <name evidence="10" type="ORF">CHIRRI_LOCUS7083</name>
</gene>
<reference evidence="10" key="1">
    <citation type="submission" date="2022-01" db="EMBL/GenBank/DDBJ databases">
        <authorList>
            <person name="King R."/>
        </authorList>
    </citation>
    <scope>NUCLEOTIDE SEQUENCE</scope>
</reference>
<feature type="domain" description="J" evidence="9">
    <location>
        <begin position="324"/>
        <end position="394"/>
    </location>
</feature>
<dbReference type="OrthoDB" id="10262359at2759"/>
<evidence type="ECO:0000259" key="9">
    <source>
        <dbReference type="PROSITE" id="PS50076"/>
    </source>
</evidence>
<feature type="transmembrane region" description="Helical" evidence="8">
    <location>
        <begin position="243"/>
        <end position="260"/>
    </location>
</feature>
<dbReference type="EMBL" id="OU895878">
    <property type="protein sequence ID" value="CAG9804190.1"/>
    <property type="molecule type" value="Genomic_DNA"/>
</dbReference>
<sequence>MGEKLSQTKSKDLKSSSKKQSNGVHYSRPETKYEHIYPQIPEQKSLLVAYILWLFGGIFGLHHIYLHRDRHAFVWWCTLGGYFGIGWLFEIFKIPEYVRDANDDPKFIAKFIVKLRTQQKPEFSTIRFLGQIMMSYLFGQVVMIAVPEDEIMGISWRFLLWTVPFFSAVGVWIVGNIGREKGVFWHCLLVAYLIYPLRYFVYDETYWFTGLVFGSALAFEQFSKQWRREPPKRHSKVRRTIELSTCVILYLSVWSAYFVFNGKITDSEGDEVPVHEAIKNFLKSPWWTDLKQTFVDTWRFAQHNGWYETWKQIVDSIDIDGEQNAYKVLNVSPTATQSEITSAWRKLSREFHPDKVKDDKLRRAAQEKFMDIQQAYEVISKIKSKRRSRNKKFEDEHQDVKIEL</sequence>
<comment type="subcellular location">
    <subcellularLocation>
        <location evidence="2">Membrane</location>
        <topology evidence="2">Multi-pass membrane protein</topology>
    </subcellularLocation>
</comment>
<evidence type="ECO:0000256" key="7">
    <source>
        <dbReference type="SAM" id="MobiDB-lite"/>
    </source>
</evidence>
<evidence type="ECO:0000256" key="5">
    <source>
        <dbReference type="ARBA" id="ARBA00022989"/>
    </source>
</evidence>
<dbReference type="PANTHER" id="PTHR44733">
    <property type="entry name" value="DNAJ HOMOLOG SUBFAMILY C MEMBER 22"/>
    <property type="match status" value="1"/>
</dbReference>
<proteinExistence type="predicted"/>
<dbReference type="InterPro" id="IPR036869">
    <property type="entry name" value="J_dom_sf"/>
</dbReference>
<keyword evidence="5 8" id="KW-1133">Transmembrane helix</keyword>
<comment type="function">
    <text evidence="1">May function as a co-chaperone.</text>
</comment>
<dbReference type="PANTHER" id="PTHR44733:SF1">
    <property type="entry name" value="DNAJ HOMOLOG SUBFAMILY C MEMBER 22"/>
    <property type="match status" value="1"/>
</dbReference>
<evidence type="ECO:0000313" key="10">
    <source>
        <dbReference type="EMBL" id="CAG9804190.1"/>
    </source>
</evidence>
<dbReference type="Pfam" id="PF05154">
    <property type="entry name" value="TM2"/>
    <property type="match status" value="1"/>
</dbReference>
<evidence type="ECO:0000256" key="2">
    <source>
        <dbReference type="ARBA" id="ARBA00004141"/>
    </source>
</evidence>
<feature type="transmembrane region" description="Helical" evidence="8">
    <location>
        <begin position="206"/>
        <end position="222"/>
    </location>
</feature>
<reference evidence="10" key="2">
    <citation type="submission" date="2022-10" db="EMBL/GenBank/DDBJ databases">
        <authorList>
            <consortium name="ENA_rothamsted_submissions"/>
            <consortium name="culmorum"/>
            <person name="King R."/>
        </authorList>
    </citation>
    <scope>NUCLEOTIDE SEQUENCE</scope>
</reference>
<evidence type="ECO:0000256" key="1">
    <source>
        <dbReference type="ARBA" id="ARBA00002080"/>
    </source>
</evidence>
<evidence type="ECO:0000256" key="3">
    <source>
        <dbReference type="ARBA" id="ARBA00020945"/>
    </source>
</evidence>
<feature type="region of interest" description="Disordered" evidence="7">
    <location>
        <begin position="384"/>
        <end position="404"/>
    </location>
</feature>
<dbReference type="PROSITE" id="PS50076">
    <property type="entry name" value="DNAJ_2"/>
    <property type="match status" value="1"/>
</dbReference>
<dbReference type="SUPFAM" id="SSF46565">
    <property type="entry name" value="Chaperone J-domain"/>
    <property type="match status" value="1"/>
</dbReference>
<evidence type="ECO:0000256" key="4">
    <source>
        <dbReference type="ARBA" id="ARBA00022692"/>
    </source>
</evidence>
<dbReference type="PRINTS" id="PR00625">
    <property type="entry name" value="JDOMAIN"/>
</dbReference>
<keyword evidence="4 8" id="KW-0812">Transmembrane</keyword>
<dbReference type="Proteomes" id="UP001153620">
    <property type="component" value="Chromosome 2"/>
</dbReference>
<dbReference type="AlphaFoldDB" id="A0A9N9WPU3"/>
<feature type="transmembrane region" description="Helical" evidence="8">
    <location>
        <begin position="46"/>
        <end position="66"/>
    </location>
</feature>
<feature type="transmembrane region" description="Helical" evidence="8">
    <location>
        <begin position="182"/>
        <end position="200"/>
    </location>
</feature>
<feature type="region of interest" description="Disordered" evidence="7">
    <location>
        <begin position="1"/>
        <end position="26"/>
    </location>
</feature>
<feature type="transmembrane region" description="Helical" evidence="8">
    <location>
        <begin position="72"/>
        <end position="89"/>
    </location>
</feature>
<evidence type="ECO:0000313" key="11">
    <source>
        <dbReference type="Proteomes" id="UP001153620"/>
    </source>
</evidence>
<dbReference type="Gene3D" id="1.10.287.110">
    <property type="entry name" value="DnaJ domain"/>
    <property type="match status" value="1"/>
</dbReference>
<name>A0A9N9WPU3_9DIPT</name>
<protein>
    <recommendedName>
        <fullName evidence="3">DnaJ homolog subfamily C member 22</fullName>
    </recommendedName>
</protein>
<feature type="transmembrane region" description="Helical" evidence="8">
    <location>
        <begin position="126"/>
        <end position="146"/>
    </location>
</feature>